<proteinExistence type="predicted"/>
<name>A0AAV4UQ54_CAEEX</name>
<comment type="caution">
    <text evidence="1">The sequence shown here is derived from an EMBL/GenBank/DDBJ whole genome shotgun (WGS) entry which is preliminary data.</text>
</comment>
<organism evidence="1 2">
    <name type="scientific">Caerostris extrusa</name>
    <name type="common">Bark spider</name>
    <name type="synonym">Caerostris bankana</name>
    <dbReference type="NCBI Taxonomy" id="172846"/>
    <lineage>
        <taxon>Eukaryota</taxon>
        <taxon>Metazoa</taxon>
        <taxon>Ecdysozoa</taxon>
        <taxon>Arthropoda</taxon>
        <taxon>Chelicerata</taxon>
        <taxon>Arachnida</taxon>
        <taxon>Araneae</taxon>
        <taxon>Araneomorphae</taxon>
        <taxon>Entelegynae</taxon>
        <taxon>Araneoidea</taxon>
        <taxon>Araneidae</taxon>
        <taxon>Caerostris</taxon>
    </lineage>
</organism>
<sequence length="51" mass="5689">MFMKNTNLVHSQTELPTLYEELKTKLKALESLVKNMVIFNSASGISSSQSV</sequence>
<dbReference type="Proteomes" id="UP001054945">
    <property type="component" value="Unassembled WGS sequence"/>
</dbReference>
<evidence type="ECO:0000313" key="2">
    <source>
        <dbReference type="Proteomes" id="UP001054945"/>
    </source>
</evidence>
<evidence type="ECO:0000313" key="1">
    <source>
        <dbReference type="EMBL" id="GIY59840.1"/>
    </source>
</evidence>
<dbReference type="EMBL" id="BPLR01013246">
    <property type="protein sequence ID" value="GIY59840.1"/>
    <property type="molecule type" value="Genomic_DNA"/>
</dbReference>
<gene>
    <name evidence="1" type="ORF">CEXT_396361</name>
</gene>
<dbReference type="AlphaFoldDB" id="A0AAV4UQ54"/>
<reference evidence="1 2" key="1">
    <citation type="submission" date="2021-06" db="EMBL/GenBank/DDBJ databases">
        <title>Caerostris extrusa draft genome.</title>
        <authorList>
            <person name="Kono N."/>
            <person name="Arakawa K."/>
        </authorList>
    </citation>
    <scope>NUCLEOTIDE SEQUENCE [LARGE SCALE GENOMIC DNA]</scope>
</reference>
<protein>
    <submittedName>
        <fullName evidence="1">Uncharacterized protein</fullName>
    </submittedName>
</protein>
<keyword evidence="2" id="KW-1185">Reference proteome</keyword>
<accession>A0AAV4UQ54</accession>
<feature type="non-terminal residue" evidence="1">
    <location>
        <position position="51"/>
    </location>
</feature>